<dbReference type="Proteomes" id="UP000049455">
    <property type="component" value="Unassembled WGS sequence"/>
</dbReference>
<evidence type="ECO:0000313" key="2">
    <source>
        <dbReference type="EMBL" id="CUH15384.1"/>
    </source>
</evidence>
<dbReference type="STRING" id="313367.JSE7799_00303"/>
<dbReference type="PROSITE" id="PS51257">
    <property type="entry name" value="PROKAR_LIPOPROTEIN"/>
    <property type="match status" value="1"/>
</dbReference>
<sequence length="46" mass="4617">MRRPLWMVLALAFTAPALSACAPAAGAGAAIAADQVAEEETGEGLF</sequence>
<dbReference type="AlphaFoldDB" id="A0A0M7B6C4"/>
<accession>A0A0M7B6C4</accession>
<dbReference type="RefSeq" id="WP_186201808.1">
    <property type="nucleotide sequence ID" value="NZ_CYPR01000018.1"/>
</dbReference>
<reference evidence="2 3" key="1">
    <citation type="submission" date="2015-09" db="EMBL/GenBank/DDBJ databases">
        <authorList>
            <person name="Jackson K.R."/>
            <person name="Lunt B.L."/>
            <person name="Fisher J.N.B."/>
            <person name="Gardner A.V."/>
            <person name="Bailey M.E."/>
            <person name="Deus L.M."/>
            <person name="Earl A.S."/>
            <person name="Gibby P.D."/>
            <person name="Hartmann K.A."/>
            <person name="Liu J.E."/>
            <person name="Manci A.M."/>
            <person name="Nielsen D.A."/>
            <person name="Solomon M.B."/>
            <person name="Breakwell D.P."/>
            <person name="Burnett S.H."/>
            <person name="Grose J.H."/>
        </authorList>
    </citation>
    <scope>NUCLEOTIDE SEQUENCE [LARGE SCALE GENOMIC DNA]</scope>
    <source>
        <strain evidence="2 3">CECT 7799</strain>
    </source>
</reference>
<dbReference type="EMBL" id="CYPR01000018">
    <property type="protein sequence ID" value="CUH15384.1"/>
    <property type="molecule type" value="Genomic_DNA"/>
</dbReference>
<protein>
    <submittedName>
        <fullName evidence="2">Uncharacterized protein</fullName>
    </submittedName>
</protein>
<proteinExistence type="predicted"/>
<name>A0A0M7B6C4_9RHOB</name>
<feature type="signal peptide" evidence="1">
    <location>
        <begin position="1"/>
        <end position="19"/>
    </location>
</feature>
<evidence type="ECO:0000313" key="3">
    <source>
        <dbReference type="Proteomes" id="UP000049455"/>
    </source>
</evidence>
<keyword evidence="3" id="KW-1185">Reference proteome</keyword>
<feature type="chain" id="PRO_5005809824" evidence="1">
    <location>
        <begin position="20"/>
        <end position="46"/>
    </location>
</feature>
<keyword evidence="1" id="KW-0732">Signal</keyword>
<organism evidence="2 3">
    <name type="scientific">Jannaschia seosinensis</name>
    <dbReference type="NCBI Taxonomy" id="313367"/>
    <lineage>
        <taxon>Bacteria</taxon>
        <taxon>Pseudomonadati</taxon>
        <taxon>Pseudomonadota</taxon>
        <taxon>Alphaproteobacteria</taxon>
        <taxon>Rhodobacterales</taxon>
        <taxon>Roseobacteraceae</taxon>
        <taxon>Jannaschia</taxon>
    </lineage>
</organism>
<evidence type="ECO:0000256" key="1">
    <source>
        <dbReference type="SAM" id="SignalP"/>
    </source>
</evidence>
<gene>
    <name evidence="2" type="ORF">JSE7799_00303</name>
</gene>